<keyword evidence="1" id="KW-0812">Transmembrane</keyword>
<evidence type="ECO:0000313" key="2">
    <source>
        <dbReference type="EMBL" id="MSD15319.1"/>
    </source>
</evidence>
<protein>
    <submittedName>
        <fullName evidence="2">DUF3137 domain-containing protein</fullName>
    </submittedName>
</protein>
<feature type="transmembrane region" description="Helical" evidence="1">
    <location>
        <begin position="36"/>
        <end position="69"/>
    </location>
</feature>
<evidence type="ECO:0000313" key="3">
    <source>
        <dbReference type="Proteomes" id="UP000431304"/>
    </source>
</evidence>
<accession>A0A844DYG8</accession>
<dbReference type="AlphaFoldDB" id="A0A844DYG8"/>
<comment type="caution">
    <text evidence="2">The sequence shown here is derived from an EMBL/GenBank/DDBJ whole genome shotgun (WGS) entry which is preliminary data.</text>
</comment>
<dbReference type="Proteomes" id="UP000431304">
    <property type="component" value="Unassembled WGS sequence"/>
</dbReference>
<gene>
    <name evidence="2" type="ORF">GKE72_04400</name>
</gene>
<organism evidence="2 3">
    <name type="scientific">Eubacterium ramulus</name>
    <dbReference type="NCBI Taxonomy" id="39490"/>
    <lineage>
        <taxon>Bacteria</taxon>
        <taxon>Bacillati</taxon>
        <taxon>Bacillota</taxon>
        <taxon>Clostridia</taxon>
        <taxon>Eubacteriales</taxon>
        <taxon>Eubacteriaceae</taxon>
        <taxon>Eubacterium</taxon>
    </lineage>
</organism>
<keyword evidence="1" id="KW-0472">Membrane</keyword>
<sequence>MEGEVMEERNAKVYSDEQLASELKNKRATGGGAKALSIAGVILVVAGLMTTLISVAIFGVILCLIGALVMNSHEKSMKQQIGDQLVRGLLESVFEEVDYQPTGHISGSVMDAAVLPVEFHTLEGSHDVKAVYKGMHIEMSGVTLIQENDYYNDDAGMWETVKGEAFKGQWLVCDFGHELSTELRVVARTGIKRLFSGSVVKTDNEEFNKKFIIQPEEEQNVRDILTPHIVDCIVAMSSGYGGKIYMSFLKKGQLHIAIQTEQPFFTLSRGKIEVEELRRRYQSELRWFTDFLDELMWVDTLYLGRESSVCVQFEQASEEEEEL</sequence>
<proteinExistence type="predicted"/>
<evidence type="ECO:0000256" key="1">
    <source>
        <dbReference type="SAM" id="Phobius"/>
    </source>
</evidence>
<dbReference type="Pfam" id="PF11335">
    <property type="entry name" value="DUF3137"/>
    <property type="match status" value="1"/>
</dbReference>
<reference evidence="2 3" key="1">
    <citation type="journal article" date="2019" name="Nat. Med.">
        <title>A library of human gut bacterial isolates paired with longitudinal multiomics data enables mechanistic microbiome research.</title>
        <authorList>
            <person name="Poyet M."/>
            <person name="Groussin M."/>
            <person name="Gibbons S.M."/>
            <person name="Avila-Pacheco J."/>
            <person name="Jiang X."/>
            <person name="Kearney S.M."/>
            <person name="Perrotta A.R."/>
            <person name="Berdy B."/>
            <person name="Zhao S."/>
            <person name="Lieberman T.D."/>
            <person name="Swanson P.K."/>
            <person name="Smith M."/>
            <person name="Roesemann S."/>
            <person name="Alexander J.E."/>
            <person name="Rich S.A."/>
            <person name="Livny J."/>
            <person name="Vlamakis H."/>
            <person name="Clish C."/>
            <person name="Bullock K."/>
            <person name="Deik A."/>
            <person name="Scott J."/>
            <person name="Pierce K.A."/>
            <person name="Xavier R.J."/>
            <person name="Alm E.J."/>
        </authorList>
    </citation>
    <scope>NUCLEOTIDE SEQUENCE [LARGE SCALE GENOMIC DNA]</scope>
    <source>
        <strain evidence="2 3">BIOML-A3</strain>
    </source>
</reference>
<dbReference type="InterPro" id="IPR021484">
    <property type="entry name" value="DUF3137"/>
</dbReference>
<dbReference type="EMBL" id="WKRA01000005">
    <property type="protein sequence ID" value="MSD15319.1"/>
    <property type="molecule type" value="Genomic_DNA"/>
</dbReference>
<name>A0A844DYG8_EUBRA</name>
<keyword evidence="1" id="KW-1133">Transmembrane helix</keyword>